<dbReference type="EMBL" id="FUEG01000005">
    <property type="protein sequence ID" value="SJL04606.1"/>
    <property type="molecule type" value="Genomic_DNA"/>
</dbReference>
<protein>
    <submittedName>
        <fullName evidence="1">Uncharacterized protein</fullName>
    </submittedName>
</protein>
<dbReference type="Proteomes" id="UP000219338">
    <property type="component" value="Unassembled WGS sequence"/>
</dbReference>
<dbReference type="AlphaFoldDB" id="A0A284R7B5"/>
<evidence type="ECO:0000313" key="1">
    <source>
        <dbReference type="EMBL" id="SJL04606.1"/>
    </source>
</evidence>
<sequence length="114" mass="12887">MYVLRLFINSKHSLVLDIPALKILLYSSPIIFDLIQSGSFAIGDDHHMPAGIISAHVDSESFSHRSRWIRESTARMLALLIVSHLSLRIRVIESRFERGGIIPLESLSLDSMLF</sequence>
<accession>A0A284R7B5</accession>
<proteinExistence type="predicted"/>
<name>A0A284R7B5_ARMOS</name>
<organism evidence="1 2">
    <name type="scientific">Armillaria ostoyae</name>
    <name type="common">Armillaria root rot fungus</name>
    <dbReference type="NCBI Taxonomy" id="47428"/>
    <lineage>
        <taxon>Eukaryota</taxon>
        <taxon>Fungi</taxon>
        <taxon>Dikarya</taxon>
        <taxon>Basidiomycota</taxon>
        <taxon>Agaricomycotina</taxon>
        <taxon>Agaricomycetes</taxon>
        <taxon>Agaricomycetidae</taxon>
        <taxon>Agaricales</taxon>
        <taxon>Marasmiineae</taxon>
        <taxon>Physalacriaceae</taxon>
        <taxon>Armillaria</taxon>
    </lineage>
</organism>
<gene>
    <name evidence="1" type="ORF">ARMOST_07974</name>
</gene>
<keyword evidence="2" id="KW-1185">Reference proteome</keyword>
<reference evidence="2" key="1">
    <citation type="journal article" date="2017" name="Nat. Ecol. Evol.">
        <title>Genome expansion and lineage-specific genetic innovations in the forest pathogenic fungi Armillaria.</title>
        <authorList>
            <person name="Sipos G."/>
            <person name="Prasanna A.N."/>
            <person name="Walter M.C."/>
            <person name="O'Connor E."/>
            <person name="Balint B."/>
            <person name="Krizsan K."/>
            <person name="Kiss B."/>
            <person name="Hess J."/>
            <person name="Varga T."/>
            <person name="Slot J."/>
            <person name="Riley R."/>
            <person name="Boka B."/>
            <person name="Rigling D."/>
            <person name="Barry K."/>
            <person name="Lee J."/>
            <person name="Mihaltcheva S."/>
            <person name="LaButti K."/>
            <person name="Lipzen A."/>
            <person name="Waldron R."/>
            <person name="Moloney N.M."/>
            <person name="Sperisen C."/>
            <person name="Kredics L."/>
            <person name="Vagvoelgyi C."/>
            <person name="Patrignani A."/>
            <person name="Fitzpatrick D."/>
            <person name="Nagy I."/>
            <person name="Doyle S."/>
            <person name="Anderson J.B."/>
            <person name="Grigoriev I.V."/>
            <person name="Gueldener U."/>
            <person name="Muensterkoetter M."/>
            <person name="Nagy L.G."/>
        </authorList>
    </citation>
    <scope>NUCLEOTIDE SEQUENCE [LARGE SCALE GENOMIC DNA]</scope>
    <source>
        <strain evidence="2">C18/9</strain>
    </source>
</reference>
<evidence type="ECO:0000313" key="2">
    <source>
        <dbReference type="Proteomes" id="UP000219338"/>
    </source>
</evidence>